<dbReference type="STRING" id="1232683.ADIMK_2794"/>
<dbReference type="CDD" id="cd07572">
    <property type="entry name" value="nit"/>
    <property type="match status" value="1"/>
</dbReference>
<name>A0A081FXL5_9GAMM</name>
<dbReference type="Pfam" id="PF00795">
    <property type="entry name" value="CN_hydrolase"/>
    <property type="match status" value="1"/>
</dbReference>
<keyword evidence="5" id="KW-1185">Reference proteome</keyword>
<dbReference type="RefSeq" id="WP_036189279.1">
    <property type="nucleotide sequence ID" value="NZ_JMQN01000040.1"/>
</dbReference>
<evidence type="ECO:0000256" key="2">
    <source>
        <dbReference type="ARBA" id="ARBA00022801"/>
    </source>
</evidence>
<dbReference type="AlphaFoldDB" id="A0A081FXL5"/>
<dbReference type="InterPro" id="IPR001110">
    <property type="entry name" value="UPF0012_CS"/>
</dbReference>
<dbReference type="GO" id="GO:0016811">
    <property type="term" value="F:hydrolase activity, acting on carbon-nitrogen (but not peptide) bonds, in linear amides"/>
    <property type="evidence" value="ECO:0007669"/>
    <property type="project" value="InterPro"/>
</dbReference>
<dbReference type="Proteomes" id="UP000028252">
    <property type="component" value="Unassembled WGS sequence"/>
</dbReference>
<dbReference type="SUPFAM" id="SSF56317">
    <property type="entry name" value="Carbon-nitrogen hydrolase"/>
    <property type="match status" value="1"/>
</dbReference>
<dbReference type="eggNOG" id="COG0388">
    <property type="taxonomic scope" value="Bacteria"/>
</dbReference>
<comment type="caution">
    <text evidence="4">The sequence shown here is derived from an EMBL/GenBank/DDBJ whole genome shotgun (WGS) entry which is preliminary data.</text>
</comment>
<dbReference type="EMBL" id="JMQN01000040">
    <property type="protein sequence ID" value="KEA63270.1"/>
    <property type="molecule type" value="Genomic_DNA"/>
</dbReference>
<evidence type="ECO:0000313" key="4">
    <source>
        <dbReference type="EMBL" id="KEA63270.1"/>
    </source>
</evidence>
<dbReference type="PROSITE" id="PS01227">
    <property type="entry name" value="UPF0012"/>
    <property type="match status" value="1"/>
</dbReference>
<dbReference type="InterPro" id="IPR045254">
    <property type="entry name" value="Nit1/2_C-N_Hydrolase"/>
</dbReference>
<protein>
    <submittedName>
        <fullName evidence="4">Putative amidohydrolase</fullName>
    </submittedName>
</protein>
<dbReference type="PROSITE" id="PS50263">
    <property type="entry name" value="CN_HYDROLASE"/>
    <property type="match status" value="1"/>
</dbReference>
<dbReference type="PATRIC" id="fig|1232683.4.peg.2749"/>
<evidence type="ECO:0000313" key="5">
    <source>
        <dbReference type="Proteomes" id="UP000028252"/>
    </source>
</evidence>
<evidence type="ECO:0000259" key="3">
    <source>
        <dbReference type="PROSITE" id="PS50263"/>
    </source>
</evidence>
<dbReference type="OrthoDB" id="9811121at2"/>
<dbReference type="InterPro" id="IPR003010">
    <property type="entry name" value="C-N_Hydrolase"/>
</dbReference>
<feature type="domain" description="CN hydrolase" evidence="3">
    <location>
        <begin position="3"/>
        <end position="257"/>
    </location>
</feature>
<reference evidence="4 5" key="1">
    <citation type="submission" date="2014-04" db="EMBL/GenBank/DDBJ databases">
        <title>Marinobacterium kochiensis sp. nov., isolated from sediment sample collected from Kochi backwaters in Kerala, India.</title>
        <authorList>
            <person name="Singh A."/>
            <person name="Pinnaka A.K."/>
        </authorList>
    </citation>
    <scope>NUCLEOTIDE SEQUENCE [LARGE SCALE GENOMIC DNA]</scope>
    <source>
        <strain evidence="4 5">AK27</strain>
    </source>
</reference>
<dbReference type="PANTHER" id="PTHR23088:SF27">
    <property type="entry name" value="DEAMINATED GLUTATHIONE AMIDASE"/>
    <property type="match status" value="1"/>
</dbReference>
<evidence type="ECO:0000256" key="1">
    <source>
        <dbReference type="ARBA" id="ARBA00010613"/>
    </source>
</evidence>
<proteinExistence type="inferred from homology"/>
<gene>
    <name evidence="4" type="ORF">ADIMK_2794</name>
</gene>
<organism evidence="4 5">
    <name type="scientific">Marinobacterium lacunae</name>
    <dbReference type="NCBI Taxonomy" id="1232683"/>
    <lineage>
        <taxon>Bacteria</taxon>
        <taxon>Pseudomonadati</taxon>
        <taxon>Pseudomonadota</taxon>
        <taxon>Gammaproteobacteria</taxon>
        <taxon>Oceanospirillales</taxon>
        <taxon>Oceanospirillaceae</taxon>
        <taxon>Marinobacterium</taxon>
    </lineage>
</organism>
<dbReference type="PANTHER" id="PTHR23088">
    <property type="entry name" value="NITRILASE-RELATED"/>
    <property type="match status" value="1"/>
</dbReference>
<dbReference type="InterPro" id="IPR036526">
    <property type="entry name" value="C-N_Hydrolase_sf"/>
</dbReference>
<sequence length="278" mass="30488">MAEKVAVIQMVSSKDTEANLAQAGELIAQAASQGARLAVMPENFALIESGQIRALAEEELLHGRLSNWLAAQAKAYGIWLVAGSTPALLRPDGSKIEDGRVRSRLLVVDDGGAVAASYDKRHLFDVDVGDALSSYRESERFEPGEDVVVVDSPVGKLGLSICYDLRFPAHYQRLRDLGAEILLVPAAFTKVTGEAHWEVLLRARAIENQCYCLGAGQGGVHSPKRETWGHSMIIDPWGKVLGCHEWGEGVVVADVNLDKVKQLRADMPVWQHRRDSWR</sequence>
<accession>A0A081FXL5</accession>
<keyword evidence="2 4" id="KW-0378">Hydrolase</keyword>
<dbReference type="Gene3D" id="3.60.110.10">
    <property type="entry name" value="Carbon-nitrogen hydrolase"/>
    <property type="match status" value="1"/>
</dbReference>
<comment type="similarity">
    <text evidence="1">Belongs to the carbon-nitrogen hydrolase superfamily. NIT1/NIT2 family.</text>
</comment>